<dbReference type="AlphaFoldDB" id="A0ABD2Z6I9"/>
<keyword evidence="1" id="KW-0479">Metal-binding</keyword>
<protein>
    <recommendedName>
        <fullName evidence="4">GRF-type domain-containing protein</fullName>
    </recommendedName>
</protein>
<evidence type="ECO:0000256" key="1">
    <source>
        <dbReference type="ARBA" id="ARBA00022723"/>
    </source>
</evidence>
<evidence type="ECO:0000259" key="4">
    <source>
        <dbReference type="Pfam" id="PF06839"/>
    </source>
</evidence>
<evidence type="ECO:0000256" key="3">
    <source>
        <dbReference type="ARBA" id="ARBA00022833"/>
    </source>
</evidence>
<dbReference type="Proteomes" id="UP001630127">
    <property type="component" value="Unassembled WGS sequence"/>
</dbReference>
<dbReference type="GO" id="GO:0008270">
    <property type="term" value="F:zinc ion binding"/>
    <property type="evidence" value="ECO:0007669"/>
    <property type="project" value="UniProtKB-KW"/>
</dbReference>
<evidence type="ECO:0000256" key="2">
    <source>
        <dbReference type="ARBA" id="ARBA00022771"/>
    </source>
</evidence>
<reference evidence="5 6" key="1">
    <citation type="submission" date="2024-11" db="EMBL/GenBank/DDBJ databases">
        <title>A near-complete genome assembly of Cinchona calisaya.</title>
        <authorList>
            <person name="Lian D.C."/>
            <person name="Zhao X.W."/>
            <person name="Wei L."/>
        </authorList>
    </citation>
    <scope>NUCLEOTIDE SEQUENCE [LARGE SCALE GENOMIC DNA]</scope>
    <source>
        <tissue evidence="5">Nenye</tissue>
    </source>
</reference>
<dbReference type="Pfam" id="PF06839">
    <property type="entry name" value="Zn_ribbon_GRF"/>
    <property type="match status" value="1"/>
</dbReference>
<sequence>MQQFRSSRFRVLLGLEERHNLSFANCGVENPMSSSNSRGCDEGDSGTRDLWYQYKIDNCGKKAIAKIVDSERLTKGMLYFVCQKDECGFFSWCNQKS</sequence>
<keyword evidence="6" id="KW-1185">Reference proteome</keyword>
<evidence type="ECO:0000313" key="5">
    <source>
        <dbReference type="EMBL" id="KAL3513722.1"/>
    </source>
</evidence>
<keyword evidence="3" id="KW-0862">Zinc</keyword>
<dbReference type="EMBL" id="JBJUIK010000011">
    <property type="protein sequence ID" value="KAL3513722.1"/>
    <property type="molecule type" value="Genomic_DNA"/>
</dbReference>
<keyword evidence="2" id="KW-0863">Zinc-finger</keyword>
<dbReference type="InterPro" id="IPR010666">
    <property type="entry name" value="Znf_GRF"/>
</dbReference>
<gene>
    <name evidence="5" type="ORF">ACH5RR_026439</name>
</gene>
<name>A0ABD2Z6I9_9GENT</name>
<proteinExistence type="predicted"/>
<comment type="caution">
    <text evidence="5">The sequence shown here is derived from an EMBL/GenBank/DDBJ whole genome shotgun (WGS) entry which is preliminary data.</text>
</comment>
<feature type="domain" description="GRF-type" evidence="4">
    <location>
        <begin position="58"/>
        <end position="95"/>
    </location>
</feature>
<accession>A0ABD2Z6I9</accession>
<evidence type="ECO:0000313" key="6">
    <source>
        <dbReference type="Proteomes" id="UP001630127"/>
    </source>
</evidence>
<organism evidence="5 6">
    <name type="scientific">Cinchona calisaya</name>
    <dbReference type="NCBI Taxonomy" id="153742"/>
    <lineage>
        <taxon>Eukaryota</taxon>
        <taxon>Viridiplantae</taxon>
        <taxon>Streptophyta</taxon>
        <taxon>Embryophyta</taxon>
        <taxon>Tracheophyta</taxon>
        <taxon>Spermatophyta</taxon>
        <taxon>Magnoliopsida</taxon>
        <taxon>eudicotyledons</taxon>
        <taxon>Gunneridae</taxon>
        <taxon>Pentapetalae</taxon>
        <taxon>asterids</taxon>
        <taxon>lamiids</taxon>
        <taxon>Gentianales</taxon>
        <taxon>Rubiaceae</taxon>
        <taxon>Cinchonoideae</taxon>
        <taxon>Cinchoneae</taxon>
        <taxon>Cinchona</taxon>
    </lineage>
</organism>